<evidence type="ECO:0000313" key="1">
    <source>
        <dbReference type="EMBL" id="KAH0565564.1"/>
    </source>
</evidence>
<sequence>MLITEQTNQKQSGIAPRGSSIWSCAYNVPQILKIQITAEAGDNGRKVGLTQTLLTSTRRANYDTGGSLTITPRAGLPCLDGEETLIPWYNQDCKPVTLSTSQPQTLTMQDQPNAQVPNLLYDASNVMRYINTFTVSEEFLLTLYEQSTSSLIKQWKWSYNYVLVRTGESAYATPTVQSHNETVFVVQSPVNPNIKLVGPVATENPVTTIAPAGWHEGQT</sequence>
<gene>
    <name evidence="1" type="ORF">GP486_001044</name>
</gene>
<dbReference type="AlphaFoldDB" id="A0A9P8LHX3"/>
<protein>
    <submittedName>
        <fullName evidence="1">Uncharacterized protein</fullName>
    </submittedName>
</protein>
<keyword evidence="2" id="KW-1185">Reference proteome</keyword>
<comment type="caution">
    <text evidence="1">The sequence shown here is derived from an EMBL/GenBank/DDBJ whole genome shotgun (WGS) entry which is preliminary data.</text>
</comment>
<dbReference type="Proteomes" id="UP000750711">
    <property type="component" value="Unassembled WGS sequence"/>
</dbReference>
<dbReference type="EMBL" id="JAGHQM010000081">
    <property type="protein sequence ID" value="KAH0565564.1"/>
    <property type="molecule type" value="Genomic_DNA"/>
</dbReference>
<name>A0A9P8LHX3_9PEZI</name>
<organism evidence="1 2">
    <name type="scientific">Trichoglossum hirsutum</name>
    <dbReference type="NCBI Taxonomy" id="265104"/>
    <lineage>
        <taxon>Eukaryota</taxon>
        <taxon>Fungi</taxon>
        <taxon>Dikarya</taxon>
        <taxon>Ascomycota</taxon>
        <taxon>Pezizomycotina</taxon>
        <taxon>Geoglossomycetes</taxon>
        <taxon>Geoglossales</taxon>
        <taxon>Geoglossaceae</taxon>
        <taxon>Trichoglossum</taxon>
    </lineage>
</organism>
<reference evidence="1" key="1">
    <citation type="submission" date="2021-03" db="EMBL/GenBank/DDBJ databases">
        <title>Comparative genomics and phylogenomic investigation of the class Geoglossomycetes provide insights into ecological specialization and systematics.</title>
        <authorList>
            <person name="Melie T."/>
            <person name="Pirro S."/>
            <person name="Miller A.N."/>
            <person name="Quandt A."/>
        </authorList>
    </citation>
    <scope>NUCLEOTIDE SEQUENCE</scope>
    <source>
        <strain evidence="1">CAQ_001_2017</strain>
    </source>
</reference>
<proteinExistence type="predicted"/>
<evidence type="ECO:0000313" key="2">
    <source>
        <dbReference type="Proteomes" id="UP000750711"/>
    </source>
</evidence>
<accession>A0A9P8LHX3</accession>